<gene>
    <name evidence="8" type="ordered locus">HRM2_22650</name>
</gene>
<evidence type="ECO:0000256" key="3">
    <source>
        <dbReference type="ARBA" id="ARBA00022963"/>
    </source>
</evidence>
<proteinExistence type="inferred from homology"/>
<feature type="short sequence motif" description="DGA/G" evidence="5">
    <location>
        <begin position="546"/>
        <end position="548"/>
    </location>
</feature>
<dbReference type="GO" id="GO:0016042">
    <property type="term" value="P:lipid catabolic process"/>
    <property type="evidence" value="ECO:0007669"/>
    <property type="project" value="UniProtKB-UniRule"/>
</dbReference>
<dbReference type="RefSeq" id="WP_015904129.1">
    <property type="nucleotide sequence ID" value="NC_012108.1"/>
</dbReference>
<evidence type="ECO:0000256" key="1">
    <source>
        <dbReference type="ARBA" id="ARBA00006636"/>
    </source>
</evidence>
<evidence type="ECO:0000256" key="5">
    <source>
        <dbReference type="PROSITE-ProRule" id="PRU01161"/>
    </source>
</evidence>
<dbReference type="SUPFAM" id="SSF51206">
    <property type="entry name" value="cAMP-binding domain-like"/>
    <property type="match status" value="1"/>
</dbReference>
<comment type="caution">
    <text evidence="5">Lacks conserved residue(s) required for the propagation of feature annotation.</text>
</comment>
<dbReference type="SMART" id="SM00100">
    <property type="entry name" value="cNMP"/>
    <property type="match status" value="1"/>
</dbReference>
<evidence type="ECO:0000256" key="2">
    <source>
        <dbReference type="ARBA" id="ARBA00022801"/>
    </source>
</evidence>
<dbReference type="InterPro" id="IPR014710">
    <property type="entry name" value="RmlC-like_jellyroll"/>
</dbReference>
<name>C0QEL8_DESAH</name>
<dbReference type="PROSITE" id="PS51635">
    <property type="entry name" value="PNPLA"/>
    <property type="match status" value="1"/>
</dbReference>
<dbReference type="OrthoDB" id="5290098at2"/>
<dbReference type="InterPro" id="IPR050301">
    <property type="entry name" value="NTE"/>
</dbReference>
<dbReference type="PROSITE" id="PS50042">
    <property type="entry name" value="CNMP_BINDING_3"/>
    <property type="match status" value="1"/>
</dbReference>
<evidence type="ECO:0000313" key="9">
    <source>
        <dbReference type="Proteomes" id="UP000000442"/>
    </source>
</evidence>
<keyword evidence="4 5" id="KW-0443">Lipid metabolism</keyword>
<evidence type="ECO:0000259" key="6">
    <source>
        <dbReference type="PROSITE" id="PS50042"/>
    </source>
</evidence>
<dbReference type="PRINTS" id="PR00103">
    <property type="entry name" value="CAMPKINASE"/>
</dbReference>
<organism evidence="8 9">
    <name type="scientific">Desulforapulum autotrophicum (strain ATCC 43914 / DSM 3382 / VKM B-1955 / HRM2)</name>
    <name type="common">Desulfobacterium autotrophicum</name>
    <dbReference type="NCBI Taxonomy" id="177437"/>
    <lineage>
        <taxon>Bacteria</taxon>
        <taxon>Pseudomonadati</taxon>
        <taxon>Thermodesulfobacteriota</taxon>
        <taxon>Desulfobacteria</taxon>
        <taxon>Desulfobacterales</taxon>
        <taxon>Desulfobacteraceae</taxon>
        <taxon>Desulforapulum</taxon>
    </lineage>
</organism>
<dbReference type="AlphaFoldDB" id="C0QEL8"/>
<dbReference type="eggNOG" id="COG0664">
    <property type="taxonomic scope" value="Bacteria"/>
</dbReference>
<protein>
    <submittedName>
        <fullName evidence="8">Esterase of the alpha-beta hydrolase superfamily</fullName>
    </submittedName>
</protein>
<dbReference type="PROSITE" id="PS00888">
    <property type="entry name" value="CNMP_BINDING_1"/>
    <property type="match status" value="1"/>
</dbReference>
<accession>C0QEL8</accession>
<dbReference type="CDD" id="cd00038">
    <property type="entry name" value="CAP_ED"/>
    <property type="match status" value="1"/>
</dbReference>
<dbReference type="Gene3D" id="3.40.1090.10">
    <property type="entry name" value="Cytosolic phospholipase A2 catalytic domain"/>
    <property type="match status" value="2"/>
</dbReference>
<dbReference type="eggNOG" id="COG1752">
    <property type="taxonomic scope" value="Bacteria"/>
</dbReference>
<dbReference type="Proteomes" id="UP000000442">
    <property type="component" value="Chromosome"/>
</dbReference>
<feature type="domain" description="Cyclic nucleotide-binding" evidence="6">
    <location>
        <begin position="25"/>
        <end position="144"/>
    </location>
</feature>
<dbReference type="InterPro" id="IPR016035">
    <property type="entry name" value="Acyl_Trfase/lysoPLipase"/>
</dbReference>
<evidence type="ECO:0000313" key="8">
    <source>
        <dbReference type="EMBL" id="ACN15360.1"/>
    </source>
</evidence>
<dbReference type="GO" id="GO:0004622">
    <property type="term" value="F:phosphatidylcholine lysophospholipase activity"/>
    <property type="evidence" value="ECO:0007669"/>
    <property type="project" value="UniProtKB-ARBA"/>
</dbReference>
<dbReference type="PANTHER" id="PTHR14226">
    <property type="entry name" value="NEUROPATHY TARGET ESTERASE/SWISS CHEESE D.MELANOGASTER"/>
    <property type="match status" value="1"/>
</dbReference>
<dbReference type="PROSITE" id="PS00889">
    <property type="entry name" value="CNMP_BINDING_2"/>
    <property type="match status" value="1"/>
</dbReference>
<feature type="active site" description="Nucleophile" evidence="5">
    <location>
        <position position="428"/>
    </location>
</feature>
<dbReference type="SUPFAM" id="SSF52151">
    <property type="entry name" value="FabD/lysophospholipase-like"/>
    <property type="match status" value="1"/>
</dbReference>
<comment type="similarity">
    <text evidence="1">Belongs to the NTE family.</text>
</comment>
<keyword evidence="2 5" id="KW-0378">Hydrolase</keyword>
<dbReference type="PANTHER" id="PTHR14226:SF76">
    <property type="entry name" value="NTE FAMILY PROTEIN RSSA"/>
    <property type="match status" value="1"/>
</dbReference>
<keyword evidence="3 5" id="KW-0442">Lipid degradation</keyword>
<dbReference type="Pfam" id="PF00027">
    <property type="entry name" value="cNMP_binding"/>
    <property type="match status" value="1"/>
</dbReference>
<feature type="active site" description="Proton acceptor" evidence="5">
    <location>
        <position position="546"/>
    </location>
</feature>
<feature type="short sequence motif" description="GXSXG" evidence="5">
    <location>
        <begin position="426"/>
        <end position="430"/>
    </location>
</feature>
<dbReference type="InterPro" id="IPR018488">
    <property type="entry name" value="cNMP-bd_CS"/>
</dbReference>
<dbReference type="InterPro" id="IPR018490">
    <property type="entry name" value="cNMP-bd_dom_sf"/>
</dbReference>
<dbReference type="HOGENOM" id="CLU_000960_1_3_7"/>
<reference evidence="8 9" key="1">
    <citation type="journal article" date="2009" name="Environ. Microbiol.">
        <title>Genome sequence of Desulfobacterium autotrophicum HRM2, a marine sulfate reducer oxidizing organic carbon completely to carbon dioxide.</title>
        <authorList>
            <person name="Strittmatter A.W."/>
            <person name="Liesegang H."/>
            <person name="Rabus R."/>
            <person name="Decker I."/>
            <person name="Amann J."/>
            <person name="Andres S."/>
            <person name="Henne A."/>
            <person name="Fricke W.F."/>
            <person name="Martinez-Arias R."/>
            <person name="Bartels D."/>
            <person name="Goesmann A."/>
            <person name="Krause L."/>
            <person name="Puehler A."/>
            <person name="Klenk H.P."/>
            <person name="Richter M."/>
            <person name="Schuler M."/>
            <person name="Gloeckner F.O."/>
            <person name="Meyerdierks A."/>
            <person name="Gottschalk G."/>
            <person name="Amann R."/>
        </authorList>
    </citation>
    <scope>NUCLEOTIDE SEQUENCE [LARGE SCALE GENOMIC DNA]</scope>
    <source>
        <strain evidence="9">ATCC 43914 / DSM 3382 / HRM2</strain>
    </source>
</reference>
<sequence length="657" mass="72939">MINNDDQGRLDHLQDLIRFLATVPLFSSIPLIHIQETAQLFQTVEYKKDDVICRQGEPGDTMYIIRSGVVCIYGENPGGPIYLSDLRRGDFFGEMALLSDTPRSATAKVALDAVLFYLLKKDFQALLARNKSMGLFLSRFYARRMSLAHEGPGKSRTPKFYAVSATHSGLGLSHFLYSVCFHVATESVKRVLVVEPHLELSQAMNRLGLFHCPCPDPGLFRLLSPGIYREKDFHWFRHGAGFLVLQVKQGFSERLCTALPHLMEGFRDRFDLILFSLSHHLNKLERLLIRLCDKNYVLINNTQEALERVRDRLALVDQIAGPGLDRVRVGVSHLSGTWGVPRKQLKQTLKLSETPRIWVDRSQAAFGMEIDMEKKMPIQGARAVAREIAGVRVGLALGAGAARGWAHLGVLKVLEEEKIPIDMIAGTSMGALVGGIYAARASLDHLKKVTIDRFTSKKVAQRKIFDYTLPFQGLLRGRKAMQLVANAVDHADFMDLLIPAYFVGVDILNGEEVLLEEGDVAGAIRASLSIPAIFVPFFHRGRWMVDGGLLNPVPVDILEQKGADHLIAVCVESQGQSSATSCKKPSVLKVISRTISIVHGRAINSFSKAADVVIYPDVQGFAWDDFHRGETLMQRGCEACHRAMDEIKRCLADSGGA</sequence>
<dbReference type="Gene3D" id="2.60.120.10">
    <property type="entry name" value="Jelly Rolls"/>
    <property type="match status" value="1"/>
</dbReference>
<evidence type="ECO:0000259" key="7">
    <source>
        <dbReference type="PROSITE" id="PS51635"/>
    </source>
</evidence>
<dbReference type="InterPro" id="IPR002641">
    <property type="entry name" value="PNPLA_dom"/>
</dbReference>
<dbReference type="Pfam" id="PF01734">
    <property type="entry name" value="Patatin"/>
    <property type="match status" value="1"/>
</dbReference>
<dbReference type="STRING" id="177437.HRM2_22650"/>
<dbReference type="InterPro" id="IPR000595">
    <property type="entry name" value="cNMP-bd_dom"/>
</dbReference>
<evidence type="ECO:0000256" key="4">
    <source>
        <dbReference type="ARBA" id="ARBA00023098"/>
    </source>
</evidence>
<dbReference type="EMBL" id="CP001087">
    <property type="protein sequence ID" value="ACN15360.1"/>
    <property type="molecule type" value="Genomic_DNA"/>
</dbReference>
<feature type="domain" description="PNPLA" evidence="7">
    <location>
        <begin position="395"/>
        <end position="559"/>
    </location>
</feature>
<dbReference type="KEGG" id="dat:HRM2_22650"/>
<keyword evidence="9" id="KW-1185">Reference proteome</keyword>